<feature type="region of interest" description="Disordered" evidence="1">
    <location>
        <begin position="1"/>
        <end position="47"/>
    </location>
</feature>
<gene>
    <name evidence="2" type="ORF">CLPUN_23180</name>
</gene>
<dbReference type="RefSeq" id="WP_198944324.1">
    <property type="nucleotide sequence ID" value="NZ_LZZM01000152.1"/>
</dbReference>
<proteinExistence type="predicted"/>
<protein>
    <submittedName>
        <fullName evidence="2">Uncharacterized protein</fullName>
    </submittedName>
</protein>
<keyword evidence="3" id="KW-1185">Reference proteome</keyword>
<evidence type="ECO:0000313" key="3">
    <source>
        <dbReference type="Proteomes" id="UP000190890"/>
    </source>
</evidence>
<evidence type="ECO:0000313" key="2">
    <source>
        <dbReference type="EMBL" id="OOM77419.1"/>
    </source>
</evidence>
<accession>A0A1S8TII9</accession>
<organism evidence="2 3">
    <name type="scientific">Clostridium puniceum</name>
    <dbReference type="NCBI Taxonomy" id="29367"/>
    <lineage>
        <taxon>Bacteria</taxon>
        <taxon>Bacillati</taxon>
        <taxon>Bacillota</taxon>
        <taxon>Clostridia</taxon>
        <taxon>Eubacteriales</taxon>
        <taxon>Clostridiaceae</taxon>
        <taxon>Clostridium</taxon>
    </lineage>
</organism>
<evidence type="ECO:0000256" key="1">
    <source>
        <dbReference type="SAM" id="MobiDB-lite"/>
    </source>
</evidence>
<reference evidence="2 3" key="1">
    <citation type="submission" date="2016-05" db="EMBL/GenBank/DDBJ databases">
        <title>Microbial solvent formation.</title>
        <authorList>
            <person name="Poehlein A."/>
            <person name="Montoya Solano J.D."/>
            <person name="Flitsch S."/>
            <person name="Krabben P."/>
            <person name="Duerre P."/>
            <person name="Daniel R."/>
        </authorList>
    </citation>
    <scope>NUCLEOTIDE SEQUENCE [LARGE SCALE GENOMIC DNA]</scope>
    <source>
        <strain evidence="2 3">DSM 2619</strain>
    </source>
</reference>
<dbReference type="Proteomes" id="UP000190890">
    <property type="component" value="Unassembled WGS sequence"/>
</dbReference>
<dbReference type="AlphaFoldDB" id="A0A1S8TII9"/>
<dbReference type="EMBL" id="LZZM01000152">
    <property type="protein sequence ID" value="OOM77419.1"/>
    <property type="molecule type" value="Genomic_DNA"/>
</dbReference>
<sequence>MNNNSSKLSKKNASDPTTRNYAKQVKNKANEDSPYEENEPSHRTTFK</sequence>
<comment type="caution">
    <text evidence="2">The sequence shown here is derived from an EMBL/GenBank/DDBJ whole genome shotgun (WGS) entry which is preliminary data.</text>
</comment>
<name>A0A1S8TII9_9CLOT</name>